<gene>
    <name evidence="1" type="ORF">CTI12_AA548590</name>
</gene>
<sequence length="126" mass="14556">MASPSTPYATARTPKFQQLKQMAGSDDLDDVFNLLFSQQYTEIEELIMGLGEKRDHLAKEIRRLENLIEEGEGFCPFHDEGVDGLQFMKETLETNKKLLVGLTRVIDLAREGREEKKHRLAWFQKV</sequence>
<protein>
    <submittedName>
        <fullName evidence="1">Uncharacterized protein</fullName>
    </submittedName>
</protein>
<name>A0A2U1KZ39_ARTAN</name>
<dbReference type="Proteomes" id="UP000245207">
    <property type="component" value="Unassembled WGS sequence"/>
</dbReference>
<reference evidence="1 2" key="1">
    <citation type="journal article" date="2018" name="Mol. Plant">
        <title>The genome of Artemisia annua provides insight into the evolution of Asteraceae family and artemisinin biosynthesis.</title>
        <authorList>
            <person name="Shen Q."/>
            <person name="Zhang L."/>
            <person name="Liao Z."/>
            <person name="Wang S."/>
            <person name="Yan T."/>
            <person name="Shi P."/>
            <person name="Liu M."/>
            <person name="Fu X."/>
            <person name="Pan Q."/>
            <person name="Wang Y."/>
            <person name="Lv Z."/>
            <person name="Lu X."/>
            <person name="Zhang F."/>
            <person name="Jiang W."/>
            <person name="Ma Y."/>
            <person name="Chen M."/>
            <person name="Hao X."/>
            <person name="Li L."/>
            <person name="Tang Y."/>
            <person name="Lv G."/>
            <person name="Zhou Y."/>
            <person name="Sun X."/>
            <person name="Brodelius P.E."/>
            <person name="Rose J.K.C."/>
            <person name="Tang K."/>
        </authorList>
    </citation>
    <scope>NUCLEOTIDE SEQUENCE [LARGE SCALE GENOMIC DNA]</scope>
    <source>
        <strain evidence="2">cv. Huhao1</strain>
        <tissue evidence="1">Leaf</tissue>
    </source>
</reference>
<organism evidence="1 2">
    <name type="scientific">Artemisia annua</name>
    <name type="common">Sweet wormwood</name>
    <dbReference type="NCBI Taxonomy" id="35608"/>
    <lineage>
        <taxon>Eukaryota</taxon>
        <taxon>Viridiplantae</taxon>
        <taxon>Streptophyta</taxon>
        <taxon>Embryophyta</taxon>
        <taxon>Tracheophyta</taxon>
        <taxon>Spermatophyta</taxon>
        <taxon>Magnoliopsida</taxon>
        <taxon>eudicotyledons</taxon>
        <taxon>Gunneridae</taxon>
        <taxon>Pentapetalae</taxon>
        <taxon>asterids</taxon>
        <taxon>campanulids</taxon>
        <taxon>Asterales</taxon>
        <taxon>Asteraceae</taxon>
        <taxon>Asteroideae</taxon>
        <taxon>Anthemideae</taxon>
        <taxon>Artemisiinae</taxon>
        <taxon>Artemisia</taxon>
    </lineage>
</organism>
<accession>A0A2U1KZ39</accession>
<proteinExistence type="predicted"/>
<dbReference type="AlphaFoldDB" id="A0A2U1KZ39"/>
<keyword evidence="2" id="KW-1185">Reference proteome</keyword>
<evidence type="ECO:0000313" key="1">
    <source>
        <dbReference type="EMBL" id="PWA42013.1"/>
    </source>
</evidence>
<dbReference type="EMBL" id="PKPP01012678">
    <property type="protein sequence ID" value="PWA42013.1"/>
    <property type="molecule type" value="Genomic_DNA"/>
</dbReference>
<comment type="caution">
    <text evidence="1">The sequence shown here is derived from an EMBL/GenBank/DDBJ whole genome shotgun (WGS) entry which is preliminary data.</text>
</comment>
<evidence type="ECO:0000313" key="2">
    <source>
        <dbReference type="Proteomes" id="UP000245207"/>
    </source>
</evidence>